<keyword evidence="1" id="KW-1133">Transmembrane helix</keyword>
<name>A0ABT4VFR7_9HELI</name>
<keyword evidence="3" id="KW-1185">Reference proteome</keyword>
<proteinExistence type="predicted"/>
<evidence type="ECO:0000313" key="3">
    <source>
        <dbReference type="Proteomes" id="UP001210261"/>
    </source>
</evidence>
<comment type="caution">
    <text evidence="2">The sequence shown here is derived from an EMBL/GenBank/DDBJ whole genome shotgun (WGS) entry which is preliminary data.</text>
</comment>
<keyword evidence="1" id="KW-0812">Transmembrane</keyword>
<dbReference type="Proteomes" id="UP001210261">
    <property type="component" value="Unassembled WGS sequence"/>
</dbReference>
<sequence length="407" mass="46919">MKIFIYFLFSLLLYAQSDVSLDSSLTRTNDTIEQQEAIQSNELTKEIKELIYNSSNQNNITSESNSTTSIQNNAVITKHIYLNVVNFSNDILYVNQIIPIDFKMLVFGDYSTIKTEFIIENDSVAILNPQENWILEPDSSLKNTFYFQIKQTSYSIPKLKVTINTSDGEFTESTDFMRGKAIKLDRKGRYSQVIANDLRILDTKITTYDSENNLAVFQLASKVGNLFDFYLDNYSQQGIESKDGNYKESVAFYYVIVPKSLGVISFDYFNTQQSKYVELQVENIPHDERVSTQSDIKPKNNLQFFKVSIILFLLLIFIGLYFYKRKVIFIVVFVALLVVLFVVLSSRSEAVLKANIPIRIQPTFNSTIIMTTNNVLEVKILDDKRGYYKVLLDDDRIGWVKKNDVQN</sequence>
<protein>
    <submittedName>
        <fullName evidence="2">SH3 domain-containing protein</fullName>
    </submittedName>
</protein>
<gene>
    <name evidence="2" type="ORF">PF021_04775</name>
</gene>
<evidence type="ECO:0000256" key="1">
    <source>
        <dbReference type="SAM" id="Phobius"/>
    </source>
</evidence>
<accession>A0ABT4VFR7</accession>
<feature type="transmembrane region" description="Helical" evidence="1">
    <location>
        <begin position="304"/>
        <end position="322"/>
    </location>
</feature>
<feature type="transmembrane region" description="Helical" evidence="1">
    <location>
        <begin position="327"/>
        <end position="344"/>
    </location>
</feature>
<dbReference type="EMBL" id="JAQHXR010000002">
    <property type="protein sequence ID" value="MDA3968988.1"/>
    <property type="molecule type" value="Genomic_DNA"/>
</dbReference>
<reference evidence="2 3" key="1">
    <citation type="submission" date="2023-01" db="EMBL/GenBank/DDBJ databases">
        <title>Description of Helicobacter ibis sp. nov. isolated from faecal droppings of black-faced ibis (Theristicus melanopis).</title>
        <authorList>
            <person name="Lopez-Cantillo M."/>
            <person name="Vidal-Veuthey B."/>
            <person name="Mella A."/>
            <person name="De La Haba R."/>
            <person name="Collado L."/>
        </authorList>
    </citation>
    <scope>NUCLEOTIDE SEQUENCE [LARGE SCALE GENOMIC DNA]</scope>
    <source>
        <strain evidence="2 3">A82</strain>
    </source>
</reference>
<keyword evidence="1" id="KW-0472">Membrane</keyword>
<dbReference type="Gene3D" id="2.30.30.40">
    <property type="entry name" value="SH3 Domains"/>
    <property type="match status" value="1"/>
</dbReference>
<dbReference type="RefSeq" id="WP_271021281.1">
    <property type="nucleotide sequence ID" value="NZ_JAQHXR010000002.1"/>
</dbReference>
<evidence type="ECO:0000313" key="2">
    <source>
        <dbReference type="EMBL" id="MDA3968988.1"/>
    </source>
</evidence>
<organism evidence="2 3">
    <name type="scientific">Helicobacter ibis</name>
    <dbReference type="NCBI Taxonomy" id="2962633"/>
    <lineage>
        <taxon>Bacteria</taxon>
        <taxon>Pseudomonadati</taxon>
        <taxon>Campylobacterota</taxon>
        <taxon>Epsilonproteobacteria</taxon>
        <taxon>Campylobacterales</taxon>
        <taxon>Helicobacteraceae</taxon>
        <taxon>Helicobacter</taxon>
    </lineage>
</organism>